<dbReference type="RefSeq" id="WP_073609242.1">
    <property type="nucleotide sequence ID" value="NZ_MRCG01000011.1"/>
</dbReference>
<comment type="caution">
    <text evidence="3">The sequence shown here is derived from an EMBL/GenBank/DDBJ whole genome shotgun (WGS) entry which is preliminary data.</text>
</comment>
<reference evidence="3 4" key="1">
    <citation type="submission" date="2016-11" db="EMBL/GenBank/DDBJ databases">
        <title>Draft Genome Sequences of Nine Cyanobacterial Strains from Diverse Habitats.</title>
        <authorList>
            <person name="Zhu T."/>
            <person name="Hou S."/>
            <person name="Lu X."/>
            <person name="Hess W.R."/>
        </authorList>
    </citation>
    <scope>NUCLEOTIDE SEQUENCE [LARGE SCALE GENOMIC DNA]</scope>
    <source>
        <strain evidence="3 4">NIES-30</strain>
    </source>
</reference>
<feature type="domain" description="AB hydrolase-1" evidence="2">
    <location>
        <begin position="21"/>
        <end position="258"/>
    </location>
</feature>
<accession>A0A1U7J3E8</accession>
<name>A0A1U7J3E8_9CYAN</name>
<evidence type="ECO:0000256" key="1">
    <source>
        <dbReference type="ARBA" id="ARBA00008645"/>
    </source>
</evidence>
<evidence type="ECO:0000313" key="4">
    <source>
        <dbReference type="Proteomes" id="UP000185557"/>
    </source>
</evidence>
<proteinExistence type="inferred from homology"/>
<sequence length="274" mass="30456">MPVDVLSRNNVKVMGQGQRPLVMAHGFGCDQKMWRFVAPAFAADYRLVLFDYVGFGQSDLATYDPLRYSHLQGYAQDVLEICAALELEQAIFVGHSVSSMIGLLAAIAAPERFERLVMIGPSPCYINEDAYVGGFERQDIDQLLDIMEKNYIGWAHFLAPVVMQNADRPQLTQELEESFCSTDPAIATRFARATFYGDNRDDLARAPVPSLILQCKDDAIAPTEVGRYLHQHLPHSTLALMEATGHCPHMSHPDETVQRIKTYLEAASLGSAYG</sequence>
<dbReference type="STRING" id="549789.NIES30_15010"/>
<gene>
    <name evidence="3" type="ORF">NIES30_15010</name>
</gene>
<dbReference type="InterPro" id="IPR000073">
    <property type="entry name" value="AB_hydrolase_1"/>
</dbReference>
<protein>
    <submittedName>
        <fullName evidence="3">Sigma factor SigB regulation protein RsbQ</fullName>
    </submittedName>
</protein>
<dbReference type="PRINTS" id="PR00111">
    <property type="entry name" value="ABHYDROLASE"/>
</dbReference>
<organism evidence="3 4">
    <name type="scientific">Phormidium tenue NIES-30</name>
    <dbReference type="NCBI Taxonomy" id="549789"/>
    <lineage>
        <taxon>Bacteria</taxon>
        <taxon>Bacillati</taxon>
        <taxon>Cyanobacteriota</taxon>
        <taxon>Cyanophyceae</taxon>
        <taxon>Oscillatoriophycideae</taxon>
        <taxon>Oscillatoriales</taxon>
        <taxon>Oscillatoriaceae</taxon>
        <taxon>Phormidium</taxon>
    </lineage>
</organism>
<dbReference type="AlphaFoldDB" id="A0A1U7J3E8"/>
<dbReference type="Proteomes" id="UP000185557">
    <property type="component" value="Unassembled WGS sequence"/>
</dbReference>
<dbReference type="InterPro" id="IPR029058">
    <property type="entry name" value="AB_hydrolase_fold"/>
</dbReference>
<comment type="similarity">
    <text evidence="1">Belongs to the AB hydrolase superfamily.</text>
</comment>
<dbReference type="EMBL" id="MRCG01000011">
    <property type="protein sequence ID" value="OKH46816.1"/>
    <property type="molecule type" value="Genomic_DNA"/>
</dbReference>
<evidence type="ECO:0000313" key="3">
    <source>
        <dbReference type="EMBL" id="OKH46816.1"/>
    </source>
</evidence>
<dbReference type="SUPFAM" id="SSF53474">
    <property type="entry name" value="alpha/beta-Hydrolases"/>
    <property type="match status" value="1"/>
</dbReference>
<keyword evidence="4" id="KW-1185">Reference proteome</keyword>
<evidence type="ECO:0000259" key="2">
    <source>
        <dbReference type="Pfam" id="PF12697"/>
    </source>
</evidence>
<dbReference type="Pfam" id="PF12697">
    <property type="entry name" value="Abhydrolase_6"/>
    <property type="match status" value="1"/>
</dbReference>
<dbReference type="Gene3D" id="3.40.50.1820">
    <property type="entry name" value="alpha/beta hydrolase"/>
    <property type="match status" value="1"/>
</dbReference>
<dbReference type="OrthoDB" id="9780932at2"/>
<dbReference type="PANTHER" id="PTHR43039">
    <property type="entry name" value="ESTERASE-RELATED"/>
    <property type="match status" value="1"/>
</dbReference>